<dbReference type="AlphaFoldDB" id="A0A4Y1ZD38"/>
<dbReference type="GO" id="GO:0030170">
    <property type="term" value="F:pyridoxal phosphate binding"/>
    <property type="evidence" value="ECO:0007669"/>
    <property type="project" value="InterPro"/>
</dbReference>
<dbReference type="GO" id="GO:0042802">
    <property type="term" value="F:identical protein binding"/>
    <property type="evidence" value="ECO:0007669"/>
    <property type="project" value="TreeGrafter"/>
</dbReference>
<proteinExistence type="predicted"/>
<dbReference type="GO" id="GO:0003992">
    <property type="term" value="F:N2-acetyl-L-ornithine:2-oxoglutarate 5-aminotransferase activity"/>
    <property type="evidence" value="ECO:0007669"/>
    <property type="project" value="UniProtKB-EC"/>
</dbReference>
<dbReference type="InterPro" id="IPR005814">
    <property type="entry name" value="Aminotrans_3"/>
</dbReference>
<accession>A0A4Y1ZD38</accession>
<dbReference type="PANTHER" id="PTHR11986">
    <property type="entry name" value="AMINOTRANSFERASE CLASS III"/>
    <property type="match status" value="1"/>
</dbReference>
<evidence type="ECO:0000313" key="4">
    <source>
        <dbReference type="EMBL" id="GAY77007.1"/>
    </source>
</evidence>
<comment type="caution">
    <text evidence="4">The sequence shown here is derived from an EMBL/GenBank/DDBJ whole genome shotgun (WGS) entry which is preliminary data.</text>
</comment>
<dbReference type="Proteomes" id="UP000319716">
    <property type="component" value="Unassembled WGS sequence"/>
</dbReference>
<dbReference type="InterPro" id="IPR015422">
    <property type="entry name" value="PyrdxlP-dep_Trfase_small"/>
</dbReference>
<comment type="cofactor">
    <cofactor evidence="1">
        <name>pyridoxal 5'-phosphate</name>
        <dbReference type="ChEBI" id="CHEBI:597326"/>
    </cofactor>
</comment>
<evidence type="ECO:0000313" key="5">
    <source>
        <dbReference type="Proteomes" id="UP000319716"/>
    </source>
</evidence>
<name>A0A4Y1ZD38_9BACL</name>
<dbReference type="PANTHER" id="PTHR11986:SF79">
    <property type="entry name" value="ACETYLORNITHINE AMINOTRANSFERASE, MITOCHONDRIAL"/>
    <property type="match status" value="1"/>
</dbReference>
<dbReference type="InterPro" id="IPR050103">
    <property type="entry name" value="Class-III_PLP-dep_AT"/>
</dbReference>
<keyword evidence="2 4" id="KW-0032">Aminotransferase</keyword>
<organism evidence="4 5">
    <name type="scientific">Sporolactobacillus inulinus</name>
    <dbReference type="NCBI Taxonomy" id="2078"/>
    <lineage>
        <taxon>Bacteria</taxon>
        <taxon>Bacillati</taxon>
        <taxon>Bacillota</taxon>
        <taxon>Bacilli</taxon>
        <taxon>Bacillales</taxon>
        <taxon>Sporolactobacillaceae</taxon>
        <taxon>Sporolactobacillus</taxon>
    </lineage>
</organism>
<protein>
    <submittedName>
        <fullName evidence="4">Acetylornithine aminotransferase</fullName>
        <ecNumber evidence="4">2.6.1.11</ecNumber>
    </submittedName>
</protein>
<evidence type="ECO:0000256" key="2">
    <source>
        <dbReference type="ARBA" id="ARBA00022576"/>
    </source>
</evidence>
<gene>
    <name evidence="4" type="ORF">NBRC111894_2561</name>
</gene>
<sequence length="126" mass="13473">MTPGSHGSTFGGNPIATAAGVATIHAFEQQDVLAQCTSNAAYLRDKLTALKESYPKQLTAIRGLGLLIGVETKAPAIDLVNELREKHRVLILTAGKHVLRILPPLVTDETEIDAFIAAFDAVLKEL</sequence>
<dbReference type="Pfam" id="PF00202">
    <property type="entry name" value="Aminotran_3"/>
    <property type="match status" value="1"/>
</dbReference>
<evidence type="ECO:0000256" key="3">
    <source>
        <dbReference type="ARBA" id="ARBA00022679"/>
    </source>
</evidence>
<keyword evidence="3 4" id="KW-0808">Transferase</keyword>
<dbReference type="Gene3D" id="3.90.1150.10">
    <property type="entry name" value="Aspartate Aminotransferase, domain 1"/>
    <property type="match status" value="1"/>
</dbReference>
<dbReference type="SUPFAM" id="SSF53383">
    <property type="entry name" value="PLP-dependent transferases"/>
    <property type="match status" value="1"/>
</dbReference>
<dbReference type="EMBL" id="BEXB01000020">
    <property type="protein sequence ID" value="GAY77007.1"/>
    <property type="molecule type" value="Genomic_DNA"/>
</dbReference>
<dbReference type="EC" id="2.6.1.11" evidence="4"/>
<dbReference type="InterPro" id="IPR015424">
    <property type="entry name" value="PyrdxlP-dep_Trfase"/>
</dbReference>
<reference evidence="4 5" key="1">
    <citation type="submission" date="2017-11" db="EMBL/GenBank/DDBJ databases">
        <title>Draft Genome Sequence of Sporolactobacillus inulinus NBRC 111894 Isolated from Koso, a Japanese Sugar-Vegetable Fermented Beverage.</title>
        <authorList>
            <person name="Chiou T.Y."/>
            <person name="Oshima K."/>
            <person name="Suda W."/>
            <person name="Hattori M."/>
            <person name="Takahashi T."/>
        </authorList>
    </citation>
    <scope>NUCLEOTIDE SEQUENCE [LARGE SCALE GENOMIC DNA]</scope>
    <source>
        <strain evidence="4 5">NBRC111894</strain>
    </source>
</reference>
<evidence type="ECO:0000256" key="1">
    <source>
        <dbReference type="ARBA" id="ARBA00001933"/>
    </source>
</evidence>